<gene>
    <name evidence="1" type="ORF">LCGC14_0610410</name>
</gene>
<dbReference type="EMBL" id="LAZR01001010">
    <property type="protein sequence ID" value="KKN52647.1"/>
    <property type="molecule type" value="Genomic_DNA"/>
</dbReference>
<proteinExistence type="predicted"/>
<name>A0A0F9RS20_9ZZZZ</name>
<organism evidence="1">
    <name type="scientific">marine sediment metagenome</name>
    <dbReference type="NCBI Taxonomy" id="412755"/>
    <lineage>
        <taxon>unclassified sequences</taxon>
        <taxon>metagenomes</taxon>
        <taxon>ecological metagenomes</taxon>
    </lineage>
</organism>
<reference evidence="1" key="1">
    <citation type="journal article" date="2015" name="Nature">
        <title>Complex archaea that bridge the gap between prokaryotes and eukaryotes.</title>
        <authorList>
            <person name="Spang A."/>
            <person name="Saw J.H."/>
            <person name="Jorgensen S.L."/>
            <person name="Zaremba-Niedzwiedzka K."/>
            <person name="Martijn J."/>
            <person name="Lind A.E."/>
            <person name="van Eijk R."/>
            <person name="Schleper C."/>
            <person name="Guy L."/>
            <person name="Ettema T.J."/>
        </authorList>
    </citation>
    <scope>NUCLEOTIDE SEQUENCE</scope>
</reference>
<protein>
    <submittedName>
        <fullName evidence="1">Uncharacterized protein</fullName>
    </submittedName>
</protein>
<comment type="caution">
    <text evidence="1">The sequence shown here is derived from an EMBL/GenBank/DDBJ whole genome shotgun (WGS) entry which is preliminary data.</text>
</comment>
<evidence type="ECO:0000313" key="1">
    <source>
        <dbReference type="EMBL" id="KKN52647.1"/>
    </source>
</evidence>
<dbReference type="AlphaFoldDB" id="A0A0F9RS20"/>
<sequence>MTTVRLICGTCARVERFPVIVFDVKAYRKRPPQCHSKPMLIAGEPKIDIHNLISKGSLIDPVQNVTKRVFGDV</sequence>
<accession>A0A0F9RS20</accession>